<dbReference type="PANTHER" id="PTHR12670">
    <property type="entry name" value="CERAMIDASE"/>
    <property type="match status" value="1"/>
</dbReference>
<keyword evidence="11" id="KW-1185">Reference proteome</keyword>
<sequence length="730" mass="79588">MTCRSQLSAWLCLISFGLLSLFSTGCGASGGGLMAGVGVADITGPAGEVPMMGYAKASQKTAGIHIRLFARAFVFRDRFGATVAYVNVDAAMVSQMVKLRVLEILKKKFGNTYTEKNVLLSAIHTHSGPGGFHGYTLYAISTLGYMSDTFEAFSNGIASSIEQAHLSLRPARLFYNEGELNDSSVSRSPSSYLLNPAAERARYSGDVDRTMQLLKLVDGSTGEPFGMLNWFPVHCTSLNNTNQMISGDNKGWAAQLFERYMSRGAQLPGKQKFVAAFSNANEGDVSPNTAGPRCIDTGEPCDILTSTCGGRTQKCVAFGPGRDMMDSARIIGQRQFNKALSLFQSATREVQVDSISVVHQNVDMTNYELTVNGKRVRTCKPAMGFSFAAGTTDGPGGFDFTQGDTSGNLFWNIVRSVLSKPSAEQVDCQKPKPILLNTGYMSFPTQWQPSVVETQLVRIGPLTLVALPGEFTTMSGRRVRDAVRAALEQNGMPDGTVILAGLSNLYSSYIATYEEYQAQRYEAASTIYGPHTLSAYVDQFGKLARALATNASVDSGPPVPNLYNKIKSYSFITPIVYDSVGIGRNFGDVVTQPKVAYRPGDTVSASFRTGHPRNNMMLGGSFMMVQRKNSSGDWEEICNDACVETRFRWQRTNALLGHSLAHLDWDIPSCARPGTYRLLHTGWYKPVLLWQKPRQFSGATREFQVKSSSARQATGQVRDVINDMFGSGCN</sequence>
<evidence type="ECO:0000259" key="9">
    <source>
        <dbReference type="Pfam" id="PF04734"/>
    </source>
</evidence>
<dbReference type="PROSITE" id="PS51257">
    <property type="entry name" value="PROKAR_LIPOPROTEIN"/>
    <property type="match status" value="1"/>
</dbReference>
<dbReference type="AlphaFoldDB" id="A0A1I8IBD9"/>
<organism evidence="11 12">
    <name type="scientific">Macrostomum lignano</name>
    <dbReference type="NCBI Taxonomy" id="282301"/>
    <lineage>
        <taxon>Eukaryota</taxon>
        <taxon>Metazoa</taxon>
        <taxon>Spiralia</taxon>
        <taxon>Lophotrochozoa</taxon>
        <taxon>Platyhelminthes</taxon>
        <taxon>Rhabditophora</taxon>
        <taxon>Macrostomorpha</taxon>
        <taxon>Macrostomida</taxon>
        <taxon>Macrostomidae</taxon>
        <taxon>Macrostomum</taxon>
    </lineage>
</organism>
<reference evidence="12" key="1">
    <citation type="submission" date="2016-11" db="UniProtKB">
        <authorList>
            <consortium name="WormBaseParasite"/>
        </authorList>
    </citation>
    <scope>IDENTIFICATION</scope>
</reference>
<accession>A0A1I8IBD9</accession>
<proteinExistence type="inferred from homology"/>
<keyword evidence="6" id="KW-0862">Zinc</keyword>
<feature type="binding site" evidence="6">
    <location>
        <position position="470"/>
    </location>
    <ligand>
        <name>Zn(2+)</name>
        <dbReference type="ChEBI" id="CHEBI:29105"/>
    </ligand>
</feature>
<dbReference type="Pfam" id="PF04734">
    <property type="entry name" value="Ceramidase_alk"/>
    <property type="match status" value="1"/>
</dbReference>
<evidence type="ECO:0000313" key="12">
    <source>
        <dbReference type="WBParaSite" id="maker-uti_cns_0011286-snap-gene-0.7-mRNA-1"/>
    </source>
</evidence>
<dbReference type="InterPro" id="IPR006823">
    <property type="entry name" value="Ceramidase_alk"/>
</dbReference>
<feature type="binding site" evidence="6">
    <location>
        <position position="124"/>
    </location>
    <ligand>
        <name>Zn(2+)</name>
        <dbReference type="ChEBI" id="CHEBI:29105"/>
    </ligand>
</feature>
<dbReference type="GO" id="GO:0046512">
    <property type="term" value="P:sphingosine biosynthetic process"/>
    <property type="evidence" value="ECO:0007669"/>
    <property type="project" value="TreeGrafter"/>
</dbReference>
<feature type="binding site" evidence="6">
    <location>
        <position position="234"/>
    </location>
    <ligand>
        <name>Zn(2+)</name>
        <dbReference type="ChEBI" id="CHEBI:29105"/>
    </ligand>
</feature>
<keyword evidence="6" id="KW-0479">Metal-binding</keyword>
<keyword evidence="4 7" id="KW-0378">Hydrolase</keyword>
<comment type="cofactor">
    <cofactor evidence="6">
        <name>Zn(2+)</name>
        <dbReference type="ChEBI" id="CHEBI:29105"/>
    </cofactor>
    <text evidence="6">Binds 1 zinc ion per subunit.</text>
</comment>
<dbReference type="InterPro" id="IPR038445">
    <property type="entry name" value="NCDase_C_sf"/>
</dbReference>
<feature type="signal peptide" evidence="8">
    <location>
        <begin position="1"/>
        <end position="27"/>
    </location>
</feature>
<dbReference type="GO" id="GO:0005576">
    <property type="term" value="C:extracellular region"/>
    <property type="evidence" value="ECO:0007669"/>
    <property type="project" value="TreeGrafter"/>
</dbReference>
<evidence type="ECO:0000256" key="6">
    <source>
        <dbReference type="PIRSR" id="PIRSR606823-2"/>
    </source>
</evidence>
<dbReference type="Pfam" id="PF17048">
    <property type="entry name" value="Ceramidse_alk_C"/>
    <property type="match status" value="1"/>
</dbReference>
<dbReference type="GO" id="GO:0042759">
    <property type="term" value="P:long-chain fatty acid biosynthetic process"/>
    <property type="evidence" value="ECO:0007669"/>
    <property type="project" value="TreeGrafter"/>
</dbReference>
<evidence type="ECO:0000256" key="2">
    <source>
        <dbReference type="ARBA" id="ARBA00011891"/>
    </source>
</evidence>
<dbReference type="GO" id="GO:0046514">
    <property type="term" value="P:ceramide catabolic process"/>
    <property type="evidence" value="ECO:0007669"/>
    <property type="project" value="InterPro"/>
</dbReference>
<evidence type="ECO:0000259" key="10">
    <source>
        <dbReference type="Pfam" id="PF17048"/>
    </source>
</evidence>
<feature type="chain" id="PRO_5009320833" description="Neutral ceramidase" evidence="8">
    <location>
        <begin position="28"/>
        <end position="730"/>
    </location>
</feature>
<dbReference type="InterPro" id="IPR031331">
    <property type="entry name" value="NEUT/ALK_ceramidase_C"/>
</dbReference>
<dbReference type="EC" id="3.5.1.23" evidence="2 7"/>
<dbReference type="Gene3D" id="2.60.40.2300">
    <property type="entry name" value="Neutral/alkaline non-lysosomal ceramidase, C-terminal domain"/>
    <property type="match status" value="1"/>
</dbReference>
<name>A0A1I8IBD9_9PLAT</name>
<evidence type="ECO:0000256" key="8">
    <source>
        <dbReference type="SAM" id="SignalP"/>
    </source>
</evidence>
<dbReference type="GO" id="GO:0017040">
    <property type="term" value="F:N-acylsphingosine amidohydrolase activity"/>
    <property type="evidence" value="ECO:0007669"/>
    <property type="project" value="UniProtKB-UniRule"/>
</dbReference>
<dbReference type="Proteomes" id="UP000095280">
    <property type="component" value="Unplaced"/>
</dbReference>
<comment type="similarity">
    <text evidence="1 7">Belongs to the neutral ceramidase family.</text>
</comment>
<dbReference type="GO" id="GO:0016020">
    <property type="term" value="C:membrane"/>
    <property type="evidence" value="ECO:0007669"/>
    <property type="project" value="GOC"/>
</dbReference>
<dbReference type="GO" id="GO:0046872">
    <property type="term" value="F:metal ion binding"/>
    <property type="evidence" value="ECO:0007669"/>
    <property type="project" value="UniProtKB-KW"/>
</dbReference>
<dbReference type="PANTHER" id="PTHR12670:SF1">
    <property type="entry name" value="NEUTRAL CERAMIDASE"/>
    <property type="match status" value="1"/>
</dbReference>
<keyword evidence="7" id="KW-0746">Sphingolipid metabolism</keyword>
<comment type="catalytic activity">
    <reaction evidence="7">
        <text>an N-acylsphing-4-enine + H2O = sphing-4-enine + a fatty acid</text>
        <dbReference type="Rhea" id="RHEA:20856"/>
        <dbReference type="ChEBI" id="CHEBI:15377"/>
        <dbReference type="ChEBI" id="CHEBI:28868"/>
        <dbReference type="ChEBI" id="CHEBI:52639"/>
        <dbReference type="ChEBI" id="CHEBI:57756"/>
        <dbReference type="EC" id="3.5.1.23"/>
    </reaction>
</comment>
<feature type="active site" description="Nucleophile" evidence="5">
    <location>
        <position position="286"/>
    </location>
</feature>
<dbReference type="WBParaSite" id="maker-uti_cns_0011286-snap-gene-0.7-mRNA-1">
    <property type="protein sequence ID" value="maker-uti_cns_0011286-snap-gene-0.7-mRNA-1"/>
    <property type="gene ID" value="maker-uti_cns_0011286-snap-gene-0.7"/>
</dbReference>
<evidence type="ECO:0000256" key="5">
    <source>
        <dbReference type="PIRSR" id="PIRSR606823-1"/>
    </source>
</evidence>
<feature type="domain" description="Neutral/alkaline non-lysosomal ceramidase N-terminal" evidence="9">
    <location>
        <begin position="35"/>
        <end position="537"/>
    </location>
</feature>
<protein>
    <recommendedName>
        <fullName evidence="3 7">Neutral ceramidase</fullName>
        <ecNumber evidence="2 7">3.5.1.23</ecNumber>
    </recommendedName>
</protein>
<keyword evidence="7" id="KW-0443">Lipid metabolism</keyword>
<evidence type="ECO:0000256" key="1">
    <source>
        <dbReference type="ARBA" id="ARBA00009835"/>
    </source>
</evidence>
<dbReference type="InterPro" id="IPR031329">
    <property type="entry name" value="NEUT/ALK_ceramidase_N"/>
</dbReference>
<keyword evidence="8" id="KW-0732">Signal</keyword>
<evidence type="ECO:0000313" key="11">
    <source>
        <dbReference type="Proteomes" id="UP000095280"/>
    </source>
</evidence>
<evidence type="ECO:0000256" key="4">
    <source>
        <dbReference type="ARBA" id="ARBA00022801"/>
    </source>
</evidence>
<feature type="domain" description="Neutral/alkaline non-lysosomal ceramidase C-terminal" evidence="10">
    <location>
        <begin position="540"/>
        <end position="705"/>
    </location>
</feature>
<evidence type="ECO:0000256" key="3">
    <source>
        <dbReference type="ARBA" id="ARBA00019235"/>
    </source>
</evidence>
<evidence type="ECO:0000256" key="7">
    <source>
        <dbReference type="RuleBase" id="RU366019"/>
    </source>
</evidence>
<feature type="binding site" evidence="6">
    <location>
        <position position="509"/>
    </location>
    <ligand>
        <name>Zn(2+)</name>
        <dbReference type="ChEBI" id="CHEBI:29105"/>
    </ligand>
</feature>